<accession>A0ABQ6GV56</accession>
<dbReference type="EMBL" id="BSST01000001">
    <property type="protein sequence ID" value="GLX79767.1"/>
    <property type="molecule type" value="Genomic_DNA"/>
</dbReference>
<dbReference type="PANTHER" id="PTHR45228:SF1">
    <property type="entry name" value="CYCLIC DI-GMP PHOSPHODIESTERASE TM_0186"/>
    <property type="match status" value="1"/>
</dbReference>
<name>A0ABQ6GV56_9GAMM</name>
<dbReference type="SUPFAM" id="SSF55781">
    <property type="entry name" value="GAF domain-like"/>
    <property type="match status" value="1"/>
</dbReference>
<feature type="domain" description="HD-GYP" evidence="1">
    <location>
        <begin position="162"/>
        <end position="370"/>
    </location>
</feature>
<gene>
    <name evidence="2" type="ORF">tinsulaeT_31070</name>
</gene>
<dbReference type="RefSeq" id="WP_284245698.1">
    <property type="nucleotide sequence ID" value="NZ_BSST01000001.1"/>
</dbReference>
<sequence>MTAHIDKLDALNQHLSLHDKIISIHKTLSERYPFIVRIAIAIYDPKTGLLKTFIHSSDEHALEHYQAHLDEVPSLKAIIDKGLPRVINNFLTFEHSDSEHTQRIGRQGYLASYTLPIFNNGDFFGFLFFNSNEKNVFSETILQQIDIYGHLIALMVINESNIIQTLSAAVKTTGNITHIRDPETGSHLDRMSRYSRLIAIKLADQYQLSDDFIEHLFMFAPLHDIGKIGIPDEVLLKPGKLNHNEKQIMQSHSVKGRKIIDDLLKNFELEHIEYSCMLRNIIEYHHESIDGNGYPNGIKGEQIPIESRIVAVADVFDALTSVRPYKKAWSNGKAFDLLAELAGQTLDANCVNALLASKDEIDQIQQQFKENFYG</sequence>
<dbReference type="InterPro" id="IPR052020">
    <property type="entry name" value="Cyclic_di-GMP/3'3'-cGAMP_PDE"/>
</dbReference>
<dbReference type="PANTHER" id="PTHR45228">
    <property type="entry name" value="CYCLIC DI-GMP PHOSPHODIESTERASE TM_0186-RELATED"/>
    <property type="match status" value="1"/>
</dbReference>
<keyword evidence="3" id="KW-1185">Reference proteome</keyword>
<dbReference type="Gene3D" id="1.10.3210.10">
    <property type="entry name" value="Hypothetical protein af1432"/>
    <property type="match status" value="1"/>
</dbReference>
<evidence type="ECO:0000313" key="3">
    <source>
        <dbReference type="Proteomes" id="UP001157186"/>
    </source>
</evidence>
<protein>
    <submittedName>
        <fullName evidence="2">Transcriptional regulator</fullName>
    </submittedName>
</protein>
<dbReference type="SUPFAM" id="SSF109604">
    <property type="entry name" value="HD-domain/PDEase-like"/>
    <property type="match status" value="1"/>
</dbReference>
<evidence type="ECO:0000259" key="1">
    <source>
        <dbReference type="PROSITE" id="PS51832"/>
    </source>
</evidence>
<comment type="caution">
    <text evidence="2">The sequence shown here is derived from an EMBL/GenBank/DDBJ whole genome shotgun (WGS) entry which is preliminary data.</text>
</comment>
<dbReference type="InterPro" id="IPR003607">
    <property type="entry name" value="HD/PDEase_dom"/>
</dbReference>
<dbReference type="SMART" id="SM00471">
    <property type="entry name" value="HDc"/>
    <property type="match status" value="1"/>
</dbReference>
<evidence type="ECO:0000313" key="2">
    <source>
        <dbReference type="EMBL" id="GLX79767.1"/>
    </source>
</evidence>
<dbReference type="Pfam" id="PF13487">
    <property type="entry name" value="HD_5"/>
    <property type="match status" value="1"/>
</dbReference>
<dbReference type="PROSITE" id="PS51832">
    <property type="entry name" value="HD_GYP"/>
    <property type="match status" value="1"/>
</dbReference>
<dbReference type="CDD" id="cd00077">
    <property type="entry name" value="HDc"/>
    <property type="match status" value="1"/>
</dbReference>
<dbReference type="InterPro" id="IPR037522">
    <property type="entry name" value="HD_GYP_dom"/>
</dbReference>
<proteinExistence type="predicted"/>
<reference evidence="2 3" key="1">
    <citation type="submission" date="2023-03" db="EMBL/GenBank/DDBJ databases">
        <title>Draft genome sequence of Thalassotalea insulae KCTC 62186T.</title>
        <authorList>
            <person name="Sawabe T."/>
        </authorList>
    </citation>
    <scope>NUCLEOTIDE SEQUENCE [LARGE SCALE GENOMIC DNA]</scope>
    <source>
        <strain evidence="2 3">KCTC 62186</strain>
    </source>
</reference>
<dbReference type="InterPro" id="IPR029016">
    <property type="entry name" value="GAF-like_dom_sf"/>
</dbReference>
<organism evidence="2 3">
    <name type="scientific">Thalassotalea insulae</name>
    <dbReference type="NCBI Taxonomy" id="2056778"/>
    <lineage>
        <taxon>Bacteria</taxon>
        <taxon>Pseudomonadati</taxon>
        <taxon>Pseudomonadota</taxon>
        <taxon>Gammaproteobacteria</taxon>
        <taxon>Alteromonadales</taxon>
        <taxon>Colwelliaceae</taxon>
        <taxon>Thalassotalea</taxon>
    </lineage>
</organism>
<dbReference type="Gene3D" id="3.30.450.40">
    <property type="match status" value="1"/>
</dbReference>
<dbReference type="Proteomes" id="UP001157186">
    <property type="component" value="Unassembled WGS sequence"/>
</dbReference>